<evidence type="ECO:0000313" key="3">
    <source>
        <dbReference type="EMBL" id="MBN3554102.1"/>
    </source>
</evidence>
<comment type="caution">
    <text evidence="3">The sequence shown here is derived from an EMBL/GenBank/DDBJ whole genome shotgun (WGS) entry which is preliminary data.</text>
</comment>
<feature type="transmembrane region" description="Helical" evidence="2">
    <location>
        <begin position="185"/>
        <end position="204"/>
    </location>
</feature>
<sequence>MSKNIEKLLEKLIEQNEQNNSKLPERALEEATSERTVFGQEIGMTESLETNTKILKHMVNGAPLNIVNYIIGREAKTNVKVFNIEGKVDTITLKRVMNKVSNLDVDYMFNAEVIADELKVKGSGLFPMTKFTERFETIASDLMQGKVVVIADHTPYALVTPLLFWELFQTENEYTTSYGSFVNRLMRMFGFLVTVFLPSIYVAVERFHSGGIESEVIKGWFHGKEVLGAFWEMAFILFILRITFDVSLHIYKSLTIMITVLATLVVGEHALTIHLISPAGLVVAGLNQLCVFLVLVKGIVPLSTTLRWLMLIVAYFFGFSGLIVAFTLFFLWATYLKPYGIPYLTPILPFRPWELKDVLWRGNLKTIINSKHSFRE</sequence>
<dbReference type="EMBL" id="JAFHKR010000038">
    <property type="protein sequence ID" value="MBN3554102.1"/>
    <property type="molecule type" value="Genomic_DNA"/>
</dbReference>
<dbReference type="Proteomes" id="UP001296923">
    <property type="component" value="Unassembled WGS sequence"/>
</dbReference>
<feature type="transmembrane region" description="Helical" evidence="2">
    <location>
        <begin position="279"/>
        <end position="300"/>
    </location>
</feature>
<feature type="transmembrane region" description="Helical" evidence="2">
    <location>
        <begin position="250"/>
        <end position="267"/>
    </location>
</feature>
<organism evidence="3 4">
    <name type="scientific">Fictibacillus nanhaiensis</name>
    <dbReference type="NCBI Taxonomy" id="742169"/>
    <lineage>
        <taxon>Bacteria</taxon>
        <taxon>Bacillati</taxon>
        <taxon>Bacillota</taxon>
        <taxon>Bacilli</taxon>
        <taxon>Bacillales</taxon>
        <taxon>Fictibacillaceae</taxon>
        <taxon>Fictibacillus</taxon>
    </lineage>
</organism>
<keyword evidence="1 2" id="KW-0472">Membrane</keyword>
<evidence type="ECO:0000256" key="1">
    <source>
        <dbReference type="ARBA" id="ARBA00023136"/>
    </source>
</evidence>
<evidence type="ECO:0000313" key="4">
    <source>
        <dbReference type="Proteomes" id="UP001296923"/>
    </source>
</evidence>
<evidence type="ECO:0000256" key="2">
    <source>
        <dbReference type="SAM" id="Phobius"/>
    </source>
</evidence>
<name>A0ABS2ZNM7_9BACL</name>
<proteinExistence type="predicted"/>
<keyword evidence="2" id="KW-1133">Transmembrane helix</keyword>
<dbReference type="Pfam" id="PF03323">
    <property type="entry name" value="GerA"/>
    <property type="match status" value="1"/>
</dbReference>
<feature type="transmembrane region" description="Helical" evidence="2">
    <location>
        <begin position="306"/>
        <end position="332"/>
    </location>
</feature>
<dbReference type="InterPro" id="IPR004995">
    <property type="entry name" value="Spore_Ger"/>
</dbReference>
<gene>
    <name evidence="3" type="ORF">JYA63_07500</name>
</gene>
<accession>A0ABS2ZNM7</accession>
<keyword evidence="4" id="KW-1185">Reference proteome</keyword>
<feature type="transmembrane region" description="Helical" evidence="2">
    <location>
        <begin position="225"/>
        <end position="244"/>
    </location>
</feature>
<keyword evidence="2" id="KW-0812">Transmembrane</keyword>
<dbReference type="RefSeq" id="WP_205725157.1">
    <property type="nucleotide sequence ID" value="NZ_JAFHKR010000038.1"/>
</dbReference>
<protein>
    <submittedName>
        <fullName evidence="3">Spore germination protein</fullName>
    </submittedName>
</protein>
<reference evidence="3 4" key="1">
    <citation type="submission" date="2021-01" db="EMBL/GenBank/DDBJ databases">
        <title>Genome Sequencing of Type Strains.</title>
        <authorList>
            <person name="Lemaire J.F."/>
            <person name="Inderbitzin P."/>
            <person name="Collins S.B."/>
            <person name="Wespe N."/>
            <person name="Knight-Connoni V."/>
        </authorList>
    </citation>
    <scope>NUCLEOTIDE SEQUENCE [LARGE SCALE GENOMIC DNA]</scope>
    <source>
        <strain evidence="3 4">DSM 23009</strain>
    </source>
</reference>